<sequence length="68" mass="7834">MKKGDWIIALSFIVMGFCCLTVSAVSWFQSPYTIQFFTNKMLIVCLFAALLIGAGTVIYYLMKQRRKR</sequence>
<reference evidence="2" key="1">
    <citation type="submission" date="2020-03" db="EMBL/GenBank/DDBJ databases">
        <title>Draft sequencing of Paenibacilllus sp. S3N08.</title>
        <authorList>
            <person name="Kim D.-U."/>
        </authorList>
    </citation>
    <scope>NUCLEOTIDE SEQUENCE</scope>
    <source>
        <strain evidence="2">S3N08</strain>
    </source>
</reference>
<proteinExistence type="predicted"/>
<keyword evidence="1" id="KW-1133">Transmembrane helix</keyword>
<keyword evidence="3" id="KW-1185">Reference proteome</keyword>
<evidence type="ECO:0000313" key="3">
    <source>
        <dbReference type="Proteomes" id="UP001165962"/>
    </source>
</evidence>
<feature type="transmembrane region" description="Helical" evidence="1">
    <location>
        <begin position="7"/>
        <end position="29"/>
    </location>
</feature>
<organism evidence="2 3">
    <name type="scientific">Paenibacillus agricola</name>
    <dbReference type="NCBI Taxonomy" id="2716264"/>
    <lineage>
        <taxon>Bacteria</taxon>
        <taxon>Bacillati</taxon>
        <taxon>Bacillota</taxon>
        <taxon>Bacilli</taxon>
        <taxon>Bacillales</taxon>
        <taxon>Paenibacillaceae</taxon>
        <taxon>Paenibacillus</taxon>
    </lineage>
</organism>
<comment type="caution">
    <text evidence="2">The sequence shown here is derived from an EMBL/GenBank/DDBJ whole genome shotgun (WGS) entry which is preliminary data.</text>
</comment>
<keyword evidence="1" id="KW-0472">Membrane</keyword>
<protein>
    <submittedName>
        <fullName evidence="2">Uncharacterized protein</fullName>
    </submittedName>
</protein>
<gene>
    <name evidence="2" type="ORF">G9U52_26065</name>
</gene>
<evidence type="ECO:0000256" key="1">
    <source>
        <dbReference type="SAM" id="Phobius"/>
    </source>
</evidence>
<feature type="transmembrane region" description="Helical" evidence="1">
    <location>
        <begin position="41"/>
        <end position="62"/>
    </location>
</feature>
<name>A0ABX0JF06_9BACL</name>
<evidence type="ECO:0000313" key="2">
    <source>
        <dbReference type="EMBL" id="NHN33283.1"/>
    </source>
</evidence>
<dbReference type="RefSeq" id="WP_166153588.1">
    <property type="nucleotide sequence ID" value="NZ_JAAOIW010000011.1"/>
</dbReference>
<keyword evidence="1" id="KW-0812">Transmembrane</keyword>
<accession>A0ABX0JF06</accession>
<dbReference type="Proteomes" id="UP001165962">
    <property type="component" value="Unassembled WGS sequence"/>
</dbReference>
<dbReference type="EMBL" id="JAAOIW010000011">
    <property type="protein sequence ID" value="NHN33283.1"/>
    <property type="molecule type" value="Genomic_DNA"/>
</dbReference>